<evidence type="ECO:0000256" key="7">
    <source>
        <dbReference type="ARBA" id="ARBA00022803"/>
    </source>
</evidence>
<evidence type="ECO:0000256" key="5">
    <source>
        <dbReference type="ARBA" id="ARBA00022679"/>
    </source>
</evidence>
<dbReference type="Gene3D" id="3.40.50.11380">
    <property type="match status" value="1"/>
</dbReference>
<dbReference type="SUPFAM" id="SSF48452">
    <property type="entry name" value="TPR-like"/>
    <property type="match status" value="1"/>
</dbReference>
<accession>A0A364NSX1</accession>
<dbReference type="PANTHER" id="PTHR44835:SF1">
    <property type="entry name" value="PROTEIN O-GLCNAC TRANSFERASE"/>
    <property type="match status" value="1"/>
</dbReference>
<evidence type="ECO:0000256" key="2">
    <source>
        <dbReference type="ARBA" id="ARBA00005386"/>
    </source>
</evidence>
<dbReference type="AlphaFoldDB" id="A0A364NSX1"/>
<gene>
    <name evidence="10" type="ORF">CU669_20800</name>
</gene>
<dbReference type="Gene3D" id="3.40.50.2000">
    <property type="entry name" value="Glycogen Phosphorylase B"/>
    <property type="match status" value="1"/>
</dbReference>
<evidence type="ECO:0000256" key="1">
    <source>
        <dbReference type="ARBA" id="ARBA00004922"/>
    </source>
</evidence>
<dbReference type="PANTHER" id="PTHR44835">
    <property type="entry name" value="UDP-N-ACETYLGLUCOSAMINE--PEPTIDE N-ACETYLGLUCOSAMINYLTRANSFERASE SPINDLY-RELATED"/>
    <property type="match status" value="1"/>
</dbReference>
<evidence type="ECO:0000256" key="8">
    <source>
        <dbReference type="PROSITE-ProRule" id="PRU00339"/>
    </source>
</evidence>
<proteinExistence type="inferred from homology"/>
<name>A0A364NSX1_9PROT</name>
<keyword evidence="6" id="KW-0677">Repeat</keyword>
<protein>
    <recommendedName>
        <fullName evidence="3">protein O-GlcNAc transferase</fullName>
        <ecNumber evidence="3">2.4.1.255</ecNumber>
    </recommendedName>
</protein>
<comment type="caution">
    <text evidence="10">The sequence shown here is derived from an EMBL/GenBank/DDBJ whole genome shotgun (WGS) entry which is preliminary data.</text>
</comment>
<dbReference type="EMBL" id="PGTO01000046">
    <property type="protein sequence ID" value="RAU19987.1"/>
    <property type="molecule type" value="Genomic_DNA"/>
</dbReference>
<comment type="similarity">
    <text evidence="2">Belongs to the glycosyltransferase 41 family. O-GlcNAc transferase subfamily.</text>
</comment>
<dbReference type="SMART" id="SM00028">
    <property type="entry name" value="TPR"/>
    <property type="match status" value="1"/>
</dbReference>
<reference evidence="10 11" key="1">
    <citation type="submission" date="2017-11" db="EMBL/GenBank/DDBJ databases">
        <title>Draft genome sequence of magnetotactic bacterium Magnetospirillum kuznetsovii LBB-42.</title>
        <authorList>
            <person name="Grouzdev D.S."/>
            <person name="Rysina M.S."/>
            <person name="Baslerov R.V."/>
            <person name="Koziaeva V."/>
        </authorList>
    </citation>
    <scope>NUCLEOTIDE SEQUENCE [LARGE SCALE GENOMIC DNA]</scope>
    <source>
        <strain evidence="10 11">LBB-42</strain>
    </source>
</reference>
<evidence type="ECO:0000259" key="9">
    <source>
        <dbReference type="Pfam" id="PF13844"/>
    </source>
</evidence>
<keyword evidence="5" id="KW-0808">Transferase</keyword>
<feature type="domain" description="O-GlcNAc transferase C-terminal" evidence="9">
    <location>
        <begin position="101"/>
        <end position="255"/>
    </location>
</feature>
<dbReference type="PROSITE" id="PS50005">
    <property type="entry name" value="TPR"/>
    <property type="match status" value="1"/>
</dbReference>
<feature type="repeat" description="TPR" evidence="8">
    <location>
        <begin position="24"/>
        <end position="57"/>
    </location>
</feature>
<dbReference type="Gene3D" id="1.25.40.10">
    <property type="entry name" value="Tetratricopeptide repeat domain"/>
    <property type="match status" value="1"/>
</dbReference>
<evidence type="ECO:0000256" key="4">
    <source>
        <dbReference type="ARBA" id="ARBA00022676"/>
    </source>
</evidence>
<feature type="domain" description="O-GlcNAc transferase C-terminal" evidence="9">
    <location>
        <begin position="276"/>
        <end position="454"/>
    </location>
</feature>
<dbReference type="OrthoDB" id="146908at2"/>
<dbReference type="Pfam" id="PF13844">
    <property type="entry name" value="Glyco_transf_41"/>
    <property type="match status" value="2"/>
</dbReference>
<dbReference type="InterPro" id="IPR011990">
    <property type="entry name" value="TPR-like_helical_dom_sf"/>
</dbReference>
<organism evidence="10 11">
    <name type="scientific">Paramagnetospirillum kuznetsovii</name>
    <dbReference type="NCBI Taxonomy" id="2053833"/>
    <lineage>
        <taxon>Bacteria</taxon>
        <taxon>Pseudomonadati</taxon>
        <taxon>Pseudomonadota</taxon>
        <taxon>Alphaproteobacteria</taxon>
        <taxon>Rhodospirillales</taxon>
        <taxon>Magnetospirillaceae</taxon>
        <taxon>Paramagnetospirillum</taxon>
    </lineage>
</organism>
<evidence type="ECO:0000313" key="10">
    <source>
        <dbReference type="EMBL" id="RAU19987.1"/>
    </source>
</evidence>
<dbReference type="SUPFAM" id="SSF53756">
    <property type="entry name" value="UDP-Glycosyltransferase/glycogen phosphorylase"/>
    <property type="match status" value="1"/>
</dbReference>
<dbReference type="InterPro" id="IPR051939">
    <property type="entry name" value="Glycosyltr_41/O-GlcNAc_trsf"/>
</dbReference>
<dbReference type="InterPro" id="IPR029489">
    <property type="entry name" value="OGT/SEC/SPY_C"/>
</dbReference>
<dbReference type="InterPro" id="IPR019734">
    <property type="entry name" value="TPR_rpt"/>
</dbReference>
<evidence type="ECO:0000256" key="3">
    <source>
        <dbReference type="ARBA" id="ARBA00011970"/>
    </source>
</evidence>
<comment type="pathway">
    <text evidence="1">Protein modification; protein glycosylation.</text>
</comment>
<sequence length="473" mass="51513">MKQGKMIDSVAACRRALAIRPDHAAALANLGAGLQLTGRIDESLDACRRALAIRPDHAAALSTLCMTAHYSTAVTGAEMLSIARAWARLHERADPAPIFDNDRARTRPLRVGYVSGDLHAHPVGFFLGAVLPAHDRQRVEVTCYTTSARVDDVTVRLQQGADRWRSLIGLSDDMASALIRQDAIDVLVDLSGLTPYNRLPMFARRAAPVQATWLGYFGTTGLAAMDYILADRFVIPEGEEGNFSETVWRLPDSYLCFEQPPFDIAVEEPPARQTGSVTFGCFNRLSKISPETIALWSAVLHAAPVSTLLLKSFEFDDDALCASLRSRFATYGIDPDRVTIEGPEPRQALLRSYNRVDVALDPLPYGGGTTTAEALWMGVPVVTLRGDRWVGRVSESIQAAAGLSELVAPDVAAYVALASGLAANLDFLGELRAALRPSMVASPLCDGKRFARNLEDAYHGMWQAWCKQTVTKQ</sequence>
<keyword evidence="11" id="KW-1185">Reference proteome</keyword>
<evidence type="ECO:0000313" key="11">
    <source>
        <dbReference type="Proteomes" id="UP000251075"/>
    </source>
</evidence>
<dbReference type="GO" id="GO:0097363">
    <property type="term" value="F:protein O-acetylglucosaminyltransferase activity"/>
    <property type="evidence" value="ECO:0007669"/>
    <property type="project" value="UniProtKB-EC"/>
</dbReference>
<dbReference type="Proteomes" id="UP000251075">
    <property type="component" value="Unassembled WGS sequence"/>
</dbReference>
<evidence type="ECO:0000256" key="6">
    <source>
        <dbReference type="ARBA" id="ARBA00022737"/>
    </source>
</evidence>
<dbReference type="EC" id="2.4.1.255" evidence="3"/>
<keyword evidence="4" id="KW-0328">Glycosyltransferase</keyword>
<keyword evidence="7 8" id="KW-0802">TPR repeat</keyword>